<gene>
    <name evidence="20" type="ORF">ACFOW7_15680</name>
</gene>
<dbReference type="RefSeq" id="WP_378165985.1">
    <property type="nucleotide sequence ID" value="NZ_JBHSBU010000001.1"/>
</dbReference>
<dbReference type="Proteomes" id="UP001595791">
    <property type="component" value="Unassembled WGS sequence"/>
</dbReference>
<evidence type="ECO:0000256" key="6">
    <source>
        <dbReference type="ARBA" id="ARBA00022692"/>
    </source>
</evidence>
<keyword evidence="6 14" id="KW-0812">Transmembrane</keyword>
<dbReference type="SUPFAM" id="SSF47384">
    <property type="entry name" value="Homodimeric domain of signal transducing histidine kinase"/>
    <property type="match status" value="1"/>
</dbReference>
<keyword evidence="11 14" id="KW-0472">Membrane</keyword>
<feature type="domain" description="PAS" evidence="17">
    <location>
        <begin position="301"/>
        <end position="371"/>
    </location>
</feature>
<dbReference type="InterPro" id="IPR000014">
    <property type="entry name" value="PAS"/>
</dbReference>
<evidence type="ECO:0000256" key="13">
    <source>
        <dbReference type="PROSITE-ProRule" id="PRU00169"/>
    </source>
</evidence>
<dbReference type="Pfam" id="PF01627">
    <property type="entry name" value="Hpt"/>
    <property type="match status" value="1"/>
</dbReference>
<dbReference type="SMART" id="SM00091">
    <property type="entry name" value="PAS"/>
    <property type="match status" value="3"/>
</dbReference>
<dbReference type="InterPro" id="IPR008207">
    <property type="entry name" value="Sig_transdc_His_kin_Hpt_dom"/>
</dbReference>
<dbReference type="InterPro" id="IPR013655">
    <property type="entry name" value="PAS_fold_3"/>
</dbReference>
<dbReference type="SMART" id="SM00086">
    <property type="entry name" value="PAC"/>
    <property type="match status" value="3"/>
</dbReference>
<evidence type="ECO:0000313" key="21">
    <source>
        <dbReference type="Proteomes" id="UP001595791"/>
    </source>
</evidence>
<feature type="transmembrane region" description="Helical" evidence="14">
    <location>
        <begin position="86"/>
        <end position="104"/>
    </location>
</feature>
<dbReference type="Gene3D" id="3.30.450.20">
    <property type="entry name" value="PAS domain"/>
    <property type="match status" value="3"/>
</dbReference>
<evidence type="ECO:0000256" key="1">
    <source>
        <dbReference type="ARBA" id="ARBA00000085"/>
    </source>
</evidence>
<dbReference type="Pfam" id="PF00072">
    <property type="entry name" value="Response_reg"/>
    <property type="match status" value="2"/>
</dbReference>
<dbReference type="SMART" id="SM00388">
    <property type="entry name" value="HisKA"/>
    <property type="match status" value="1"/>
</dbReference>
<dbReference type="InterPro" id="IPR000700">
    <property type="entry name" value="PAS-assoc_C"/>
</dbReference>
<evidence type="ECO:0000259" key="17">
    <source>
        <dbReference type="PROSITE" id="PS50112"/>
    </source>
</evidence>
<evidence type="ECO:0000256" key="7">
    <source>
        <dbReference type="ARBA" id="ARBA00022741"/>
    </source>
</evidence>
<feature type="modified residue" description="Phosphohistidine" evidence="12">
    <location>
        <position position="1297"/>
    </location>
</feature>
<dbReference type="InterPro" id="IPR013767">
    <property type="entry name" value="PAS_fold"/>
</dbReference>
<dbReference type="PROSITE" id="PS50113">
    <property type="entry name" value="PAC"/>
    <property type="match status" value="2"/>
</dbReference>
<evidence type="ECO:0000256" key="9">
    <source>
        <dbReference type="ARBA" id="ARBA00022989"/>
    </source>
</evidence>
<dbReference type="InterPro" id="IPR003661">
    <property type="entry name" value="HisK_dim/P_dom"/>
</dbReference>
<dbReference type="Gene3D" id="3.30.565.10">
    <property type="entry name" value="Histidine kinase-like ATPase, C-terminal domain"/>
    <property type="match status" value="1"/>
</dbReference>
<dbReference type="InterPro" id="IPR036641">
    <property type="entry name" value="HPT_dom_sf"/>
</dbReference>
<keyword evidence="21" id="KW-1185">Reference proteome</keyword>
<keyword evidence="4" id="KW-1003">Cell membrane</keyword>
<evidence type="ECO:0000256" key="2">
    <source>
        <dbReference type="ARBA" id="ARBA00004651"/>
    </source>
</evidence>
<feature type="transmembrane region" description="Helical" evidence="14">
    <location>
        <begin position="164"/>
        <end position="182"/>
    </location>
</feature>
<dbReference type="CDD" id="cd17546">
    <property type="entry name" value="REC_hyHK_CKI1_RcsC-like"/>
    <property type="match status" value="2"/>
</dbReference>
<evidence type="ECO:0000259" key="16">
    <source>
        <dbReference type="PROSITE" id="PS50110"/>
    </source>
</evidence>
<keyword evidence="7" id="KW-0547">Nucleotide-binding</keyword>
<feature type="domain" description="PAC" evidence="18">
    <location>
        <begin position="502"/>
        <end position="554"/>
    </location>
</feature>
<name>A0ABV8MUK7_9NEIS</name>
<dbReference type="InterPro" id="IPR035965">
    <property type="entry name" value="PAS-like_dom_sf"/>
</dbReference>
<feature type="domain" description="Histidine kinase" evidence="15">
    <location>
        <begin position="713"/>
        <end position="934"/>
    </location>
</feature>
<dbReference type="SMART" id="SM00073">
    <property type="entry name" value="HPT"/>
    <property type="match status" value="1"/>
</dbReference>
<feature type="modified residue" description="4-aspartylphosphate" evidence="13">
    <location>
        <position position="1153"/>
    </location>
</feature>
<dbReference type="Gene3D" id="1.20.120.160">
    <property type="entry name" value="HPT domain"/>
    <property type="match status" value="1"/>
</dbReference>
<dbReference type="SUPFAM" id="SSF55785">
    <property type="entry name" value="PYP-like sensor domain (PAS domain)"/>
    <property type="match status" value="3"/>
</dbReference>
<dbReference type="PANTHER" id="PTHR45339">
    <property type="entry name" value="HYBRID SIGNAL TRANSDUCTION HISTIDINE KINASE J"/>
    <property type="match status" value="1"/>
</dbReference>
<feature type="transmembrane region" description="Helical" evidence="14">
    <location>
        <begin position="116"/>
        <end position="144"/>
    </location>
</feature>
<feature type="modified residue" description="4-aspartylphosphate" evidence="13">
    <location>
        <position position="1003"/>
    </location>
</feature>
<dbReference type="NCBIfam" id="TIGR00229">
    <property type="entry name" value="sensory_box"/>
    <property type="match status" value="2"/>
</dbReference>
<dbReference type="EMBL" id="JBHSBU010000001">
    <property type="protein sequence ID" value="MFC4160781.1"/>
    <property type="molecule type" value="Genomic_DNA"/>
</dbReference>
<organism evidence="20 21">
    <name type="scientific">Chitinimonas lacunae</name>
    <dbReference type="NCBI Taxonomy" id="1963018"/>
    <lineage>
        <taxon>Bacteria</taxon>
        <taxon>Pseudomonadati</taxon>
        <taxon>Pseudomonadota</taxon>
        <taxon>Betaproteobacteria</taxon>
        <taxon>Neisseriales</taxon>
        <taxon>Chitinibacteraceae</taxon>
        <taxon>Chitinimonas</taxon>
    </lineage>
</organism>
<dbReference type="InterPro" id="IPR036890">
    <property type="entry name" value="HATPase_C_sf"/>
</dbReference>
<dbReference type="Gene3D" id="2.10.70.100">
    <property type="match status" value="1"/>
</dbReference>
<comment type="subcellular location">
    <subcellularLocation>
        <location evidence="2">Cell membrane</location>
        <topology evidence="2">Multi-pass membrane protein</topology>
    </subcellularLocation>
</comment>
<feature type="transmembrane region" description="Helical" evidence="14">
    <location>
        <begin position="62"/>
        <end position="80"/>
    </location>
</feature>
<feature type="transmembrane region" description="Helical" evidence="14">
    <location>
        <begin position="189"/>
        <end position="209"/>
    </location>
</feature>
<feature type="transmembrane region" description="Helical" evidence="14">
    <location>
        <begin position="238"/>
        <end position="257"/>
    </location>
</feature>
<evidence type="ECO:0000256" key="14">
    <source>
        <dbReference type="SAM" id="Phobius"/>
    </source>
</evidence>
<dbReference type="SMART" id="SM00448">
    <property type="entry name" value="REC"/>
    <property type="match status" value="2"/>
</dbReference>
<evidence type="ECO:0000256" key="3">
    <source>
        <dbReference type="ARBA" id="ARBA00012438"/>
    </source>
</evidence>
<dbReference type="Pfam" id="PF02518">
    <property type="entry name" value="HATPase_c"/>
    <property type="match status" value="1"/>
</dbReference>
<feature type="domain" description="Response regulatory" evidence="16">
    <location>
        <begin position="1102"/>
        <end position="1219"/>
    </location>
</feature>
<sequence length="1439" mass="156802">MAAYRTEGSRTLWIGAALLGLVWLALGTVGLAATGQLGVVGLMWLGNNVAFVVLLRQPGRHWLPLLAVVWLAGGLLSLWHGHSLPFAVAFGLIGVLQTGLAAWLASRSPAITARPLGLEGALGALTCYALFSAPLSASLGAWLWHWESGTDWETTLLDWWLSEAIGALLLVIPALSLSMPLLQRLLRWPVLLPLLLITGLVGSTTWMLLQYHHPFPFIYASVPLTAVALRYGALRAGIVANLTVLSLGTLLWFDWLIPAPWLLDPHPRTLWAAVALSCVLPVLVGVVIDQMRARGALLAASEDRFRGALGSAATGFALIGPDGRIDEVNDYLCRMLGRQRQELLGRNWADLGHPDDRGVASQVLHDLLDGVYPIYQREGRSLDRHGQTIWVQFKVWRLDQGRGTDELIVQIDDISARRQSQVEVTRLSERLTLATRAVQLGVWDWDLDSQEMVWDDEMYRLHWSTPGSGDNNYEYWAQLVHPDDLARTEALVMAALHDEAEYSTEFRLVGPNGEVRFIGANGLVQRAPDGRPQRMVGVNFDITARKRTEASLLAARAQLQGVIDAAGEFAIIATDLDGVITLFSVGAERMLGYRAEEMVGRAEVVRLLQPEEVAAHGAALSERLGRPLEGFAVLVEKARQGEAEESEWTWVRRDGSTLTVQLVVSPILDEVGVCGFLAVARDVTAQRQAQAALALAKEQAETASRAKSEFLANMSHEIRTPMNAVLGMAHLLGATPLSPEQQRYLDMIDAAGNSLLALLNDVLDFSKIEAGRMEFSRAEFKLDDVLGTVAGIMTVSAEAKDLELAIGVDPAVPATLIGDALRLQQVLVNLAGNAVKFTNEGEVAVAVTPLARRDDSIDLRFSVRDTGIGMTPEQQERLFAAFSQADSSMTRRFGGTGLGLAISKRLVELMGGEIGVGSVPGEGSEFWFTLTLGVAEEQPRQLAAPEPLDLLIVDDSATARAFLARMVTAWGGRADCADSCATAVALLADRQARGAPYHAVLADWKMPETTGPELLDELRQAGGTAMPPILVMVSAYGREAVLNAAKSTPIDGILTKPITGSSLFDSLQQALVQRHGDAGSMVQASQASRTAALRSRRLDGVHLLLVEDNPVNQLVARGILEHAGATLDIAGDGRQAIDRLSHDGERYHLVLMDVQMPVMDGFTTTRLIRGELHLSLPVIAMTAGVLQSEREQCRASGMDDFIPKPLEVGQMMEVIIRHLPAMLLQGPRLPLSPAPVASTDTSAPGFDPDLLLRMLGGDQTTQRTVVRQFIDGNAGLIEEAQRLMDEHAWREAARLFHTLKGTAGTLRIAELAIQAKQVEQMLLTQDEFRTKLALEVLARLLDQTLAEMRDWLDGAAAPSAAAAPETATDSSRLPDDLRRLLKLLQEHNIEACDLYAAVRPHLLKRWPRERVEQIDQSLDRLDFERASELLEQESVALQP</sequence>
<dbReference type="InterPro" id="IPR001789">
    <property type="entry name" value="Sig_transdc_resp-reg_receiver"/>
</dbReference>
<keyword evidence="8" id="KW-0067">ATP-binding</keyword>
<feature type="domain" description="PAS" evidence="17">
    <location>
        <begin position="555"/>
        <end position="627"/>
    </location>
</feature>
<dbReference type="SUPFAM" id="SSF47226">
    <property type="entry name" value="Histidine-containing phosphotransfer domain, HPT domain"/>
    <property type="match status" value="1"/>
</dbReference>
<protein>
    <recommendedName>
        <fullName evidence="3">histidine kinase</fullName>
        <ecNumber evidence="3">2.7.13.3</ecNumber>
    </recommendedName>
</protein>
<keyword evidence="5 13" id="KW-0597">Phosphoprotein</keyword>
<evidence type="ECO:0000256" key="11">
    <source>
        <dbReference type="ARBA" id="ARBA00023136"/>
    </source>
</evidence>
<evidence type="ECO:0000259" key="19">
    <source>
        <dbReference type="PROSITE" id="PS50894"/>
    </source>
</evidence>
<dbReference type="SUPFAM" id="SSF52172">
    <property type="entry name" value="CheY-like"/>
    <property type="match status" value="2"/>
</dbReference>
<dbReference type="Pfam" id="PF00512">
    <property type="entry name" value="HisKA"/>
    <property type="match status" value="1"/>
</dbReference>
<evidence type="ECO:0000256" key="10">
    <source>
        <dbReference type="ARBA" id="ARBA00023012"/>
    </source>
</evidence>
<dbReference type="SMART" id="SM00387">
    <property type="entry name" value="HATPase_c"/>
    <property type="match status" value="1"/>
</dbReference>
<keyword evidence="10" id="KW-0902">Two-component regulatory system</keyword>
<feature type="domain" description="Response regulatory" evidence="16">
    <location>
        <begin position="949"/>
        <end position="1071"/>
    </location>
</feature>
<dbReference type="SUPFAM" id="SSF55874">
    <property type="entry name" value="ATPase domain of HSP90 chaperone/DNA topoisomerase II/histidine kinase"/>
    <property type="match status" value="1"/>
</dbReference>
<comment type="caution">
    <text evidence="20">The sequence shown here is derived from an EMBL/GenBank/DDBJ whole genome shotgun (WGS) entry which is preliminary data.</text>
</comment>
<dbReference type="PROSITE" id="PS50110">
    <property type="entry name" value="RESPONSE_REGULATORY"/>
    <property type="match status" value="2"/>
</dbReference>
<evidence type="ECO:0000256" key="8">
    <source>
        <dbReference type="ARBA" id="ARBA00022840"/>
    </source>
</evidence>
<feature type="transmembrane region" description="Helical" evidence="14">
    <location>
        <begin position="37"/>
        <end position="55"/>
    </location>
</feature>
<dbReference type="CDD" id="cd16922">
    <property type="entry name" value="HATPase_EvgS-ArcB-TorS-like"/>
    <property type="match status" value="1"/>
</dbReference>
<dbReference type="InterPro" id="IPR036097">
    <property type="entry name" value="HisK_dim/P_sf"/>
</dbReference>
<dbReference type="CDD" id="cd00082">
    <property type="entry name" value="HisKA"/>
    <property type="match status" value="1"/>
</dbReference>
<dbReference type="Gene3D" id="1.10.287.130">
    <property type="match status" value="1"/>
</dbReference>
<dbReference type="PANTHER" id="PTHR45339:SF1">
    <property type="entry name" value="HYBRID SIGNAL TRANSDUCTION HISTIDINE KINASE J"/>
    <property type="match status" value="1"/>
</dbReference>
<dbReference type="PROSITE" id="PS50109">
    <property type="entry name" value="HIS_KIN"/>
    <property type="match status" value="1"/>
</dbReference>
<evidence type="ECO:0000256" key="12">
    <source>
        <dbReference type="PROSITE-ProRule" id="PRU00110"/>
    </source>
</evidence>
<dbReference type="InterPro" id="IPR001610">
    <property type="entry name" value="PAC"/>
</dbReference>
<dbReference type="PROSITE" id="PS50112">
    <property type="entry name" value="PAS"/>
    <property type="match status" value="2"/>
</dbReference>
<evidence type="ECO:0000256" key="4">
    <source>
        <dbReference type="ARBA" id="ARBA00022475"/>
    </source>
</evidence>
<evidence type="ECO:0000256" key="5">
    <source>
        <dbReference type="ARBA" id="ARBA00022553"/>
    </source>
</evidence>
<dbReference type="PRINTS" id="PR00344">
    <property type="entry name" value="BCTRLSENSOR"/>
</dbReference>
<evidence type="ECO:0000313" key="20">
    <source>
        <dbReference type="EMBL" id="MFC4160781.1"/>
    </source>
</evidence>
<reference evidence="21" key="1">
    <citation type="journal article" date="2019" name="Int. J. Syst. Evol. Microbiol.">
        <title>The Global Catalogue of Microorganisms (GCM) 10K type strain sequencing project: providing services to taxonomists for standard genome sequencing and annotation.</title>
        <authorList>
            <consortium name="The Broad Institute Genomics Platform"/>
            <consortium name="The Broad Institute Genome Sequencing Center for Infectious Disease"/>
            <person name="Wu L."/>
            <person name="Ma J."/>
        </authorList>
    </citation>
    <scope>NUCLEOTIDE SEQUENCE [LARGE SCALE GENOMIC DNA]</scope>
    <source>
        <strain evidence="21">LMG 29894</strain>
    </source>
</reference>
<dbReference type="InterPro" id="IPR004358">
    <property type="entry name" value="Sig_transdc_His_kin-like_C"/>
</dbReference>
<feature type="transmembrane region" description="Helical" evidence="14">
    <location>
        <begin position="269"/>
        <end position="288"/>
    </location>
</feature>
<feature type="domain" description="PAC" evidence="18">
    <location>
        <begin position="644"/>
        <end position="695"/>
    </location>
</feature>
<dbReference type="InterPro" id="IPR003594">
    <property type="entry name" value="HATPase_dom"/>
</dbReference>
<evidence type="ECO:0000259" key="15">
    <source>
        <dbReference type="PROSITE" id="PS50109"/>
    </source>
</evidence>
<keyword evidence="9 14" id="KW-1133">Transmembrane helix</keyword>
<feature type="transmembrane region" description="Helical" evidence="14">
    <location>
        <begin position="12"/>
        <end position="31"/>
    </location>
</feature>
<dbReference type="InterPro" id="IPR011006">
    <property type="entry name" value="CheY-like_superfamily"/>
</dbReference>
<proteinExistence type="predicted"/>
<dbReference type="PROSITE" id="PS50894">
    <property type="entry name" value="HPT"/>
    <property type="match status" value="1"/>
</dbReference>
<dbReference type="Pfam" id="PF08447">
    <property type="entry name" value="PAS_3"/>
    <property type="match status" value="2"/>
</dbReference>
<accession>A0ABV8MUK7</accession>
<dbReference type="InterPro" id="IPR005467">
    <property type="entry name" value="His_kinase_dom"/>
</dbReference>
<dbReference type="Pfam" id="PF00989">
    <property type="entry name" value="PAS"/>
    <property type="match status" value="1"/>
</dbReference>
<dbReference type="Gene3D" id="3.40.50.2300">
    <property type="match status" value="2"/>
</dbReference>
<dbReference type="CDD" id="cd00130">
    <property type="entry name" value="PAS"/>
    <property type="match status" value="3"/>
</dbReference>
<comment type="catalytic activity">
    <reaction evidence="1">
        <text>ATP + protein L-histidine = ADP + protein N-phospho-L-histidine.</text>
        <dbReference type="EC" id="2.7.13.3"/>
    </reaction>
</comment>
<feature type="domain" description="HPt" evidence="19">
    <location>
        <begin position="1258"/>
        <end position="1355"/>
    </location>
</feature>
<dbReference type="EC" id="2.7.13.3" evidence="3"/>
<evidence type="ECO:0000259" key="18">
    <source>
        <dbReference type="PROSITE" id="PS50113"/>
    </source>
</evidence>